<dbReference type="GO" id="GO:0005737">
    <property type="term" value="C:cytoplasm"/>
    <property type="evidence" value="ECO:0007669"/>
    <property type="project" value="TreeGrafter"/>
</dbReference>
<feature type="binding site" evidence="6">
    <location>
        <position position="256"/>
    </location>
    <ligand>
        <name>Ca(2+)</name>
        <dbReference type="ChEBI" id="CHEBI:29108"/>
        <label>1</label>
    </ligand>
</feature>
<dbReference type="Gene3D" id="1.10.220.10">
    <property type="entry name" value="Annexin"/>
    <property type="match status" value="4"/>
</dbReference>
<evidence type="ECO:0000256" key="6">
    <source>
        <dbReference type="PIRSR" id="PIRSR609118-1"/>
    </source>
</evidence>
<dbReference type="Proteomes" id="UP001454036">
    <property type="component" value="Unassembled WGS sequence"/>
</dbReference>
<dbReference type="SMART" id="SM00335">
    <property type="entry name" value="ANX"/>
    <property type="match status" value="4"/>
</dbReference>
<feature type="binding site" evidence="6">
    <location>
        <position position="68"/>
    </location>
    <ligand>
        <name>Ca(2+)</name>
        <dbReference type="ChEBI" id="CHEBI:29108"/>
        <label>1</label>
    </ligand>
</feature>
<dbReference type="SUPFAM" id="SSF47874">
    <property type="entry name" value="Annexin"/>
    <property type="match status" value="1"/>
</dbReference>
<dbReference type="EMBL" id="BAABME010002142">
    <property type="protein sequence ID" value="GAA0153251.1"/>
    <property type="molecule type" value="Genomic_DNA"/>
</dbReference>
<dbReference type="Pfam" id="PF00191">
    <property type="entry name" value="Annexin"/>
    <property type="match status" value="4"/>
</dbReference>
<evidence type="ECO:0000256" key="2">
    <source>
        <dbReference type="ARBA" id="ARBA00022737"/>
    </source>
</evidence>
<dbReference type="GO" id="GO:0001786">
    <property type="term" value="F:phosphatidylserine binding"/>
    <property type="evidence" value="ECO:0007669"/>
    <property type="project" value="TreeGrafter"/>
</dbReference>
<evidence type="ECO:0000256" key="5">
    <source>
        <dbReference type="ARBA" id="ARBA00023302"/>
    </source>
</evidence>
<dbReference type="GO" id="GO:0009408">
    <property type="term" value="P:response to heat"/>
    <property type="evidence" value="ECO:0007669"/>
    <property type="project" value="TreeGrafter"/>
</dbReference>
<reference evidence="8 9" key="1">
    <citation type="submission" date="2024-01" db="EMBL/GenBank/DDBJ databases">
        <title>The complete chloroplast genome sequence of Lithospermum erythrorhizon: insights into the phylogenetic relationship among Boraginaceae species and the maternal lineages of purple gromwells.</title>
        <authorList>
            <person name="Okada T."/>
            <person name="Watanabe K."/>
        </authorList>
    </citation>
    <scope>NUCLEOTIDE SEQUENCE [LARGE SCALE GENOMIC DNA]</scope>
</reference>
<name>A0AAV3PQB3_LITER</name>
<feature type="binding site" evidence="6">
    <location>
        <position position="296"/>
    </location>
    <ligand>
        <name>Ca(2+)</name>
        <dbReference type="ChEBI" id="CHEBI:29108"/>
        <label>1</label>
    </ligand>
</feature>
<feature type="binding site" evidence="6">
    <location>
        <position position="298"/>
    </location>
    <ligand>
        <name>Ca(2+)</name>
        <dbReference type="ChEBI" id="CHEBI:29108"/>
        <label>3</label>
    </ligand>
</feature>
<comment type="caution">
    <text evidence="8">The sequence shown here is derived from an EMBL/GenBank/DDBJ whole genome shotgun (WGS) entry which is preliminary data.</text>
</comment>
<dbReference type="GO" id="GO:0005509">
    <property type="term" value="F:calcium ion binding"/>
    <property type="evidence" value="ECO:0007669"/>
    <property type="project" value="InterPro"/>
</dbReference>
<dbReference type="PROSITE" id="PS00223">
    <property type="entry name" value="ANNEXIN_1"/>
    <property type="match status" value="1"/>
</dbReference>
<evidence type="ECO:0000313" key="8">
    <source>
        <dbReference type="EMBL" id="GAA0153251.1"/>
    </source>
</evidence>
<proteinExistence type="inferred from homology"/>
<feature type="binding site" evidence="6">
    <location>
        <position position="26"/>
    </location>
    <ligand>
        <name>Ca(2+)</name>
        <dbReference type="ChEBI" id="CHEBI:29108"/>
        <label>1</label>
    </ligand>
</feature>
<evidence type="ECO:0000256" key="4">
    <source>
        <dbReference type="ARBA" id="ARBA00023216"/>
    </source>
</evidence>
<evidence type="ECO:0000256" key="1">
    <source>
        <dbReference type="ARBA" id="ARBA00022723"/>
    </source>
</evidence>
<dbReference type="AlphaFoldDB" id="A0AAV3PQB3"/>
<dbReference type="FunFam" id="1.10.220.10:FF:000008">
    <property type="entry name" value="Annexin"/>
    <property type="match status" value="1"/>
</dbReference>
<keyword evidence="3 6" id="KW-0106">Calcium</keyword>
<dbReference type="PRINTS" id="PR00196">
    <property type="entry name" value="ANNEXIN"/>
</dbReference>
<comment type="similarity">
    <text evidence="7">Belongs to the annexin family.</text>
</comment>
<dbReference type="InterPro" id="IPR009118">
    <property type="entry name" value="AnnexinD_plant"/>
</dbReference>
<feature type="binding site" evidence="6">
    <location>
        <position position="254"/>
    </location>
    <ligand>
        <name>Ca(2+)</name>
        <dbReference type="ChEBI" id="CHEBI:29108"/>
        <label>1</label>
    </ligand>
</feature>
<comment type="domain">
    <text evidence="7">A pair of annexin repeats may form one binding site for calcium and phospholipid.</text>
</comment>
<dbReference type="PROSITE" id="PS51897">
    <property type="entry name" value="ANNEXIN_2"/>
    <property type="match status" value="4"/>
</dbReference>
<organism evidence="8 9">
    <name type="scientific">Lithospermum erythrorhizon</name>
    <name type="common">Purple gromwell</name>
    <name type="synonym">Lithospermum officinale var. erythrorhizon</name>
    <dbReference type="NCBI Taxonomy" id="34254"/>
    <lineage>
        <taxon>Eukaryota</taxon>
        <taxon>Viridiplantae</taxon>
        <taxon>Streptophyta</taxon>
        <taxon>Embryophyta</taxon>
        <taxon>Tracheophyta</taxon>
        <taxon>Spermatophyta</taxon>
        <taxon>Magnoliopsida</taxon>
        <taxon>eudicotyledons</taxon>
        <taxon>Gunneridae</taxon>
        <taxon>Pentapetalae</taxon>
        <taxon>asterids</taxon>
        <taxon>lamiids</taxon>
        <taxon>Boraginales</taxon>
        <taxon>Boraginaceae</taxon>
        <taxon>Boraginoideae</taxon>
        <taxon>Lithospermeae</taxon>
        <taxon>Lithospermum</taxon>
    </lineage>
</organism>
<feature type="binding site" evidence="6">
    <location>
        <position position="24"/>
    </location>
    <ligand>
        <name>Ca(2+)</name>
        <dbReference type="ChEBI" id="CHEBI:29108"/>
        <label>1</label>
    </ligand>
</feature>
<feature type="binding site" evidence="6">
    <location>
        <position position="304"/>
    </location>
    <ligand>
        <name>Ca(2+)</name>
        <dbReference type="ChEBI" id="CHEBI:29108"/>
        <label>1</label>
    </ligand>
</feature>
<keyword evidence="2 7" id="KW-0677">Repeat</keyword>
<evidence type="ECO:0000256" key="7">
    <source>
        <dbReference type="RuleBase" id="RU003540"/>
    </source>
</evidence>
<dbReference type="PRINTS" id="PR01814">
    <property type="entry name" value="ANNEXINPLANT"/>
</dbReference>
<protein>
    <recommendedName>
        <fullName evidence="7">Annexin</fullName>
    </recommendedName>
</protein>
<evidence type="ECO:0000313" key="9">
    <source>
        <dbReference type="Proteomes" id="UP001454036"/>
    </source>
</evidence>
<accession>A0AAV3PQB3</accession>
<dbReference type="FunFam" id="1.10.220.10:FF:000006">
    <property type="entry name" value="Annexin"/>
    <property type="match status" value="1"/>
</dbReference>
<keyword evidence="4 7" id="KW-0041">Annexin</keyword>
<keyword evidence="9" id="KW-1185">Reference proteome</keyword>
<sequence>MATITVPDCVPSVQEDVEQLHKAFSGWGTNEDLIINILSHRNAAQRNAIRQAYAETHGEDLLKALDKELTSDFERAILLWTLESSERDAYLANESTKRWTSSNQVLMEIACTRSPKDLVLVREAYHARYKKSLEEDVAYHTKGDCRKLLVPLVTAYRYPGDEANLVLAKTEAKLIHEKIHDKAFSDDDIIRIISTRSKAQINATLNQYKNLFENDVEKDLEAECENDFVALLTSTIQCLAYPEKYFEKVLRDSINKRGTEEWDLTRVVTTRAEVDLKIIKDEYQRRNSVPLDRAIVKDTGGDYEKMLLALMGHEEA</sequence>
<dbReference type="InterPro" id="IPR037104">
    <property type="entry name" value="Annexin_sf"/>
</dbReference>
<dbReference type="InterPro" id="IPR018502">
    <property type="entry name" value="Annexin_repeat"/>
</dbReference>
<dbReference type="FunFam" id="1.10.220.10:FF:000001">
    <property type="entry name" value="Annexin"/>
    <property type="match status" value="1"/>
</dbReference>
<dbReference type="GO" id="GO:0005544">
    <property type="term" value="F:calcium-dependent phospholipid binding"/>
    <property type="evidence" value="ECO:0007669"/>
    <property type="project" value="UniProtKB-KW"/>
</dbReference>
<keyword evidence="5 7" id="KW-0111">Calcium/phospholipid-binding</keyword>
<dbReference type="InterPro" id="IPR018252">
    <property type="entry name" value="Annexin_repeat_CS"/>
</dbReference>
<dbReference type="GO" id="GO:0005886">
    <property type="term" value="C:plasma membrane"/>
    <property type="evidence" value="ECO:0007669"/>
    <property type="project" value="TreeGrafter"/>
</dbReference>
<evidence type="ECO:0000256" key="3">
    <source>
        <dbReference type="ARBA" id="ARBA00022837"/>
    </source>
</evidence>
<feature type="binding site" evidence="6">
    <location>
        <position position="299"/>
    </location>
    <ligand>
        <name>Ca(2+)</name>
        <dbReference type="ChEBI" id="CHEBI:29108"/>
        <label>1</label>
    </ligand>
</feature>
<feature type="binding site" evidence="6">
    <location>
        <position position="258"/>
    </location>
    <ligand>
        <name>Ca(2+)</name>
        <dbReference type="ChEBI" id="CHEBI:29108"/>
        <label>1</label>
    </ligand>
</feature>
<dbReference type="InterPro" id="IPR001464">
    <property type="entry name" value="Annexin"/>
</dbReference>
<gene>
    <name evidence="8" type="ORF">LIER_11535</name>
</gene>
<feature type="binding site" evidence="6">
    <location>
        <position position="28"/>
    </location>
    <ligand>
        <name>Ca(2+)</name>
        <dbReference type="ChEBI" id="CHEBI:29108"/>
        <label>1</label>
    </ligand>
</feature>
<dbReference type="GO" id="GO:0009414">
    <property type="term" value="P:response to water deprivation"/>
    <property type="evidence" value="ECO:0007669"/>
    <property type="project" value="TreeGrafter"/>
</dbReference>
<dbReference type="PANTHER" id="PTHR10502">
    <property type="entry name" value="ANNEXIN"/>
    <property type="match status" value="1"/>
</dbReference>
<dbReference type="GO" id="GO:0009651">
    <property type="term" value="P:response to salt stress"/>
    <property type="evidence" value="ECO:0007669"/>
    <property type="project" value="TreeGrafter"/>
</dbReference>
<dbReference type="PANTHER" id="PTHR10502:SF104">
    <property type="entry name" value="ANNEXIN D1"/>
    <property type="match status" value="1"/>
</dbReference>
<keyword evidence="1 6" id="KW-0479">Metal-binding</keyword>
<dbReference type="GO" id="GO:0009409">
    <property type="term" value="P:response to cold"/>
    <property type="evidence" value="ECO:0007669"/>
    <property type="project" value="TreeGrafter"/>
</dbReference>
<dbReference type="FunFam" id="1.10.220.10:FF:000009">
    <property type="entry name" value="Annexin"/>
    <property type="match status" value="1"/>
</dbReference>